<feature type="compositionally biased region" description="Basic residues" evidence="1">
    <location>
        <begin position="62"/>
        <end position="72"/>
    </location>
</feature>
<evidence type="ECO:0000256" key="1">
    <source>
        <dbReference type="SAM" id="MobiDB-lite"/>
    </source>
</evidence>
<keyword evidence="3" id="KW-1185">Reference proteome</keyword>
<organism evidence="2 3">
    <name type="scientific">Spelaeicoccus albus</name>
    <dbReference type="NCBI Taxonomy" id="1280376"/>
    <lineage>
        <taxon>Bacteria</taxon>
        <taxon>Bacillati</taxon>
        <taxon>Actinomycetota</taxon>
        <taxon>Actinomycetes</taxon>
        <taxon>Micrococcales</taxon>
        <taxon>Brevibacteriaceae</taxon>
        <taxon>Spelaeicoccus</taxon>
    </lineage>
</organism>
<dbReference type="Proteomes" id="UP000539111">
    <property type="component" value="Unassembled WGS sequence"/>
</dbReference>
<feature type="region of interest" description="Disordered" evidence="1">
    <location>
        <begin position="18"/>
        <end position="72"/>
    </location>
</feature>
<sequence>MTARSIRHDAFCECDAASNARAQRPRALTPPQSLRVQPTQASNARVHSLPRPADPYTLPQCKTRHGIRNAPS</sequence>
<evidence type="ECO:0000313" key="3">
    <source>
        <dbReference type="Proteomes" id="UP000539111"/>
    </source>
</evidence>
<feature type="compositionally biased region" description="Polar residues" evidence="1">
    <location>
        <begin position="30"/>
        <end position="45"/>
    </location>
</feature>
<reference evidence="2 3" key="1">
    <citation type="submission" date="2020-07" db="EMBL/GenBank/DDBJ databases">
        <title>Sequencing the genomes of 1000 actinobacteria strains.</title>
        <authorList>
            <person name="Klenk H.-P."/>
        </authorList>
    </citation>
    <scope>NUCLEOTIDE SEQUENCE [LARGE SCALE GENOMIC DNA]</scope>
    <source>
        <strain evidence="2 3">DSM 26341</strain>
    </source>
</reference>
<protein>
    <submittedName>
        <fullName evidence="2">Uncharacterized protein</fullName>
    </submittedName>
</protein>
<comment type="caution">
    <text evidence="2">The sequence shown here is derived from an EMBL/GenBank/DDBJ whole genome shotgun (WGS) entry which is preliminary data.</text>
</comment>
<name>A0A7Z0IIC4_9MICO</name>
<accession>A0A7Z0IIC4</accession>
<evidence type="ECO:0000313" key="2">
    <source>
        <dbReference type="EMBL" id="NYI68345.1"/>
    </source>
</evidence>
<proteinExistence type="predicted"/>
<gene>
    <name evidence="2" type="ORF">BJY26_002651</name>
</gene>
<dbReference type="AlphaFoldDB" id="A0A7Z0IIC4"/>
<dbReference type="EMBL" id="JACBZP010000001">
    <property type="protein sequence ID" value="NYI68345.1"/>
    <property type="molecule type" value="Genomic_DNA"/>
</dbReference>